<reference evidence="2" key="2">
    <citation type="submission" date="2013-05" db="EMBL/GenBank/DDBJ databases">
        <authorList>
            <person name="Carter J.-M."/>
            <person name="Baker S.C."/>
            <person name="Pink R."/>
            <person name="Carter D.R.F."/>
            <person name="Collins A."/>
            <person name="Tomlin J."/>
            <person name="Gibbs M."/>
            <person name="Breuker C.J."/>
        </authorList>
    </citation>
    <scope>NUCLEOTIDE SEQUENCE</scope>
    <source>
        <tissue evidence="2">Ovary</tissue>
    </source>
</reference>
<keyword evidence="1" id="KW-0472">Membrane</keyword>
<dbReference type="PANTHER" id="PTHR39948:SF1">
    <property type="entry name" value="GEO11419P1"/>
    <property type="match status" value="1"/>
</dbReference>
<keyword evidence="1" id="KW-0812">Transmembrane</keyword>
<name>S4P4E9_9NEOP</name>
<sequence>MGNIIFSIIWLIILIFISFWIAGIAAGIYIIVLPFTVCIQALSGLTDFLLSVIQFPKYCAQSMVDGSGFG</sequence>
<feature type="transmembrane region" description="Helical" evidence="1">
    <location>
        <begin position="7"/>
        <end position="32"/>
    </location>
</feature>
<evidence type="ECO:0000256" key="1">
    <source>
        <dbReference type="SAM" id="Phobius"/>
    </source>
</evidence>
<reference evidence="2" key="1">
    <citation type="journal article" date="2013" name="BMC Genomics">
        <title>Unscrambling butterfly oogenesis.</title>
        <authorList>
            <person name="Carter J.M."/>
            <person name="Baker S.C."/>
            <person name="Pink R."/>
            <person name="Carter D.R."/>
            <person name="Collins A."/>
            <person name="Tomlin J."/>
            <person name="Gibbs M."/>
            <person name="Breuker C.J."/>
        </authorList>
    </citation>
    <scope>NUCLEOTIDE SEQUENCE</scope>
    <source>
        <tissue evidence="2">Ovary</tissue>
    </source>
</reference>
<evidence type="ECO:0000313" key="2">
    <source>
        <dbReference type="EMBL" id="JAA86561.1"/>
    </source>
</evidence>
<protein>
    <submittedName>
        <fullName evidence="2">Uncharacterized protein</fullName>
    </submittedName>
</protein>
<dbReference type="PANTHER" id="PTHR39948">
    <property type="entry name" value="GEO11419P1"/>
    <property type="match status" value="1"/>
</dbReference>
<proteinExistence type="predicted"/>
<dbReference type="AlphaFoldDB" id="S4P4E9"/>
<organism evidence="2">
    <name type="scientific">Pararge aegeria</name>
    <name type="common">speckled wood butterfly</name>
    <dbReference type="NCBI Taxonomy" id="116150"/>
    <lineage>
        <taxon>Eukaryota</taxon>
        <taxon>Metazoa</taxon>
        <taxon>Ecdysozoa</taxon>
        <taxon>Arthropoda</taxon>
        <taxon>Hexapoda</taxon>
        <taxon>Insecta</taxon>
        <taxon>Pterygota</taxon>
        <taxon>Neoptera</taxon>
        <taxon>Endopterygota</taxon>
        <taxon>Lepidoptera</taxon>
        <taxon>Glossata</taxon>
        <taxon>Ditrysia</taxon>
        <taxon>Papilionoidea</taxon>
        <taxon>Nymphalidae</taxon>
        <taxon>Satyrinae</taxon>
        <taxon>Satyrini</taxon>
        <taxon>Parargina</taxon>
        <taxon>Pararge</taxon>
    </lineage>
</organism>
<accession>S4P4E9</accession>
<keyword evidence="1" id="KW-1133">Transmembrane helix</keyword>
<dbReference type="EMBL" id="GAIX01005999">
    <property type="protein sequence ID" value="JAA86561.1"/>
    <property type="molecule type" value="Transcribed_RNA"/>
</dbReference>